<dbReference type="EMBL" id="RKMF01000004">
    <property type="protein sequence ID" value="ROZ64037.1"/>
    <property type="molecule type" value="Genomic_DNA"/>
</dbReference>
<dbReference type="PANTHER" id="PTHR36113:SF1">
    <property type="entry name" value="GLYOXALASE_BLEOMYCIN RESISTANCE PROTEIN_DIOXYGENASE"/>
    <property type="match status" value="1"/>
</dbReference>
<comment type="caution">
    <text evidence="2">The sequence shown here is derived from an EMBL/GenBank/DDBJ whole genome shotgun (WGS) entry which is preliminary data.</text>
</comment>
<dbReference type="AlphaFoldDB" id="A0A3N3ZRT4"/>
<feature type="domain" description="VOC" evidence="1">
    <location>
        <begin position="3"/>
        <end position="127"/>
    </location>
</feature>
<organism evidence="2 3">
    <name type="scientific">Kocuria soli</name>
    <dbReference type="NCBI Taxonomy" id="2485125"/>
    <lineage>
        <taxon>Bacteria</taxon>
        <taxon>Bacillati</taxon>
        <taxon>Actinomycetota</taxon>
        <taxon>Actinomycetes</taxon>
        <taxon>Micrococcales</taxon>
        <taxon>Micrococcaceae</taxon>
        <taxon>Kocuria</taxon>
    </lineage>
</organism>
<dbReference type="SUPFAM" id="SSF54593">
    <property type="entry name" value="Glyoxalase/Bleomycin resistance protein/Dihydroxybiphenyl dioxygenase"/>
    <property type="match status" value="1"/>
</dbReference>
<dbReference type="PANTHER" id="PTHR36113">
    <property type="entry name" value="LYASE, PUTATIVE-RELATED-RELATED"/>
    <property type="match status" value="1"/>
</dbReference>
<sequence length="127" mass="13904">MPTLDHVAIYVRDLDATREFYEQYLGATSNDGYLNPKTGLRTYFLSFDGGGRVEIMNRPGHDVEPAEGRTGWIHTAFKVGSQAAVDELAARLTEDGVPVINGPRTTGDGYYEAVILDPEGNEIEIVA</sequence>
<dbReference type="InterPro" id="IPR051332">
    <property type="entry name" value="Fosfomycin_Res_Enzymes"/>
</dbReference>
<gene>
    <name evidence="2" type="ORF">EDL96_04470</name>
</gene>
<dbReference type="Proteomes" id="UP000270616">
    <property type="component" value="Unassembled WGS sequence"/>
</dbReference>
<name>A0A3N3ZRT4_9MICC</name>
<dbReference type="InterPro" id="IPR029068">
    <property type="entry name" value="Glyas_Bleomycin-R_OHBP_Dase"/>
</dbReference>
<dbReference type="Pfam" id="PF00903">
    <property type="entry name" value="Glyoxalase"/>
    <property type="match status" value="1"/>
</dbReference>
<protein>
    <submittedName>
        <fullName evidence="2">Glyoxalase</fullName>
    </submittedName>
</protein>
<accession>A0A3N3ZRT4</accession>
<reference evidence="2 3" key="1">
    <citation type="submission" date="2018-10" db="EMBL/GenBank/DDBJ databases">
        <title>Kocuria sp. M5W7-7, whole genome shotgun sequence.</title>
        <authorList>
            <person name="Tuo L."/>
        </authorList>
    </citation>
    <scope>NUCLEOTIDE SEQUENCE [LARGE SCALE GENOMIC DNA]</scope>
    <source>
        <strain evidence="2 3">M5W7-7</strain>
    </source>
</reference>
<evidence type="ECO:0000313" key="3">
    <source>
        <dbReference type="Proteomes" id="UP000270616"/>
    </source>
</evidence>
<evidence type="ECO:0000313" key="2">
    <source>
        <dbReference type="EMBL" id="ROZ64037.1"/>
    </source>
</evidence>
<dbReference type="OrthoDB" id="9798430at2"/>
<dbReference type="InterPro" id="IPR037523">
    <property type="entry name" value="VOC_core"/>
</dbReference>
<keyword evidence="3" id="KW-1185">Reference proteome</keyword>
<dbReference type="PROSITE" id="PS51819">
    <property type="entry name" value="VOC"/>
    <property type="match status" value="1"/>
</dbReference>
<dbReference type="InterPro" id="IPR004360">
    <property type="entry name" value="Glyas_Fos-R_dOase_dom"/>
</dbReference>
<evidence type="ECO:0000259" key="1">
    <source>
        <dbReference type="PROSITE" id="PS51819"/>
    </source>
</evidence>
<dbReference type="RefSeq" id="WP_123824616.1">
    <property type="nucleotide sequence ID" value="NZ_RKMF01000004.1"/>
</dbReference>
<proteinExistence type="predicted"/>
<dbReference type="Gene3D" id="3.10.180.10">
    <property type="entry name" value="2,3-Dihydroxybiphenyl 1,2-Dioxygenase, domain 1"/>
    <property type="match status" value="1"/>
</dbReference>